<reference evidence="1 2" key="2">
    <citation type="submission" date="2019-09" db="EMBL/GenBank/DDBJ databases">
        <authorList>
            <person name="Jin C."/>
        </authorList>
    </citation>
    <scope>NUCLEOTIDE SEQUENCE [LARGE SCALE GENOMIC DNA]</scope>
    <source>
        <strain evidence="1 2">BN140002</strain>
    </source>
</reference>
<reference evidence="1 2" key="1">
    <citation type="submission" date="2019-09" db="EMBL/GenBank/DDBJ databases">
        <title>Salinarimonas rosea gen. nov., sp. nov., a new member of the a-2 subgroup of the Proteobacteria.</title>
        <authorList>
            <person name="Liu J."/>
        </authorList>
    </citation>
    <scope>NUCLEOTIDE SEQUENCE [LARGE SCALE GENOMIC DNA]</scope>
    <source>
        <strain evidence="1 2">BN140002</strain>
    </source>
</reference>
<accession>A0A5B2W1Q6</accession>
<keyword evidence="2" id="KW-1185">Reference proteome</keyword>
<dbReference type="GO" id="GO:0016788">
    <property type="term" value="F:hydrolase activity, acting on ester bonds"/>
    <property type="evidence" value="ECO:0007669"/>
    <property type="project" value="UniProtKB-ARBA"/>
</dbReference>
<dbReference type="Gene3D" id="3.40.50.1110">
    <property type="entry name" value="SGNH hydrolase"/>
    <property type="match status" value="1"/>
</dbReference>
<comment type="caution">
    <text evidence="1">The sequence shown here is derived from an EMBL/GenBank/DDBJ whole genome shotgun (WGS) entry which is preliminary data.</text>
</comment>
<evidence type="ECO:0000313" key="1">
    <source>
        <dbReference type="EMBL" id="KAA2244397.1"/>
    </source>
</evidence>
<dbReference type="Gene3D" id="3.40.630.30">
    <property type="match status" value="1"/>
</dbReference>
<dbReference type="Proteomes" id="UP000323142">
    <property type="component" value="Unassembled WGS sequence"/>
</dbReference>
<protein>
    <submittedName>
        <fullName evidence="1">HAD-IIIC family phosphatase</fullName>
    </submittedName>
</protein>
<dbReference type="AlphaFoldDB" id="A0A5B2W1Q6"/>
<sequence>MNLYLTGNFTLAPLKPFLRGHQVRVGDFNDYKTVLLGGRREALEGCGAVVCLLDGVEVAAELGFDEHAIASVLDGYAEACAAFAASHPDILLVASTVRLPAHGPASFSDTIADAGFPALEASLHRRLAALAAERRNVVVFDLARLIGQVGERAAYAPAMRYAARFGFAPAFAREVGTALDQVLRAGLQQSRKVLVLDFDNTLWGGVVGEVGAHGIAVSQDGIGRAFRHFQMAVQRLARRGILLVGLTKNNEADVDEVFSDNDMMVLRKDDFVRICANWEVKASNLMEVAKGLNLGLDSFVLIDDNPVERSAMREMLPMVAVPEFPASPELLPTWFLESVVPEYFPAYRITQEDRAKAEQYKANLKRAEMQGAISLDEFIANLDIRLDFRVNDQRDIVRVSQMTQKTNQFNLTTRRYSVADIEGLLARGDHDIVSMSYEDKFGKEGVVGLAILDGTAGEIDTFLLSCRVIGRTVEDQLLRKVEERAAARGHHEIRAAFRPTPKNQVAQSFLPSQGFVPQGDASSDIHLYRKPINAR</sequence>
<dbReference type="InterPro" id="IPR016181">
    <property type="entry name" value="Acyl_CoA_acyltransferase"/>
</dbReference>
<dbReference type="InterPro" id="IPR010037">
    <property type="entry name" value="FkbH_domain"/>
</dbReference>
<dbReference type="RefSeq" id="WP_149815053.1">
    <property type="nucleotide sequence ID" value="NZ_VUOA01000001.1"/>
</dbReference>
<dbReference type="InterPro" id="IPR010033">
    <property type="entry name" value="HAD_SF_ppase_IIIC"/>
</dbReference>
<proteinExistence type="predicted"/>
<name>A0A5B2W1Q6_9HYPH</name>
<evidence type="ECO:0000313" key="2">
    <source>
        <dbReference type="Proteomes" id="UP000323142"/>
    </source>
</evidence>
<dbReference type="InterPro" id="IPR023214">
    <property type="entry name" value="HAD_sf"/>
</dbReference>
<dbReference type="SUPFAM" id="SSF56784">
    <property type="entry name" value="HAD-like"/>
    <property type="match status" value="1"/>
</dbReference>
<dbReference type="OrthoDB" id="323926at2"/>
<dbReference type="SUPFAM" id="SSF55729">
    <property type="entry name" value="Acyl-CoA N-acyltransferases (Nat)"/>
    <property type="match status" value="1"/>
</dbReference>
<organism evidence="1 2">
    <name type="scientific">Salinarimonas soli</name>
    <dbReference type="NCBI Taxonomy" id="1638099"/>
    <lineage>
        <taxon>Bacteria</taxon>
        <taxon>Pseudomonadati</taxon>
        <taxon>Pseudomonadota</taxon>
        <taxon>Alphaproteobacteria</taxon>
        <taxon>Hyphomicrobiales</taxon>
        <taxon>Salinarimonadaceae</taxon>
        <taxon>Salinarimonas</taxon>
    </lineage>
</organism>
<dbReference type="Gene3D" id="3.40.50.1000">
    <property type="entry name" value="HAD superfamily/HAD-like"/>
    <property type="match status" value="1"/>
</dbReference>
<dbReference type="NCBIfam" id="TIGR01686">
    <property type="entry name" value="FkbH"/>
    <property type="match status" value="1"/>
</dbReference>
<dbReference type="EMBL" id="VUOA01000001">
    <property type="protein sequence ID" value="KAA2244397.1"/>
    <property type="molecule type" value="Genomic_DNA"/>
</dbReference>
<dbReference type="InterPro" id="IPR036514">
    <property type="entry name" value="SGNH_hydro_sf"/>
</dbReference>
<gene>
    <name evidence="1" type="ORF">F0L46_00420</name>
</gene>
<dbReference type="InterPro" id="IPR036412">
    <property type="entry name" value="HAD-like_sf"/>
</dbReference>
<dbReference type="NCBIfam" id="TIGR01681">
    <property type="entry name" value="HAD-SF-IIIC"/>
    <property type="match status" value="1"/>
</dbReference>